<dbReference type="Proteomes" id="UP001196413">
    <property type="component" value="Unassembled WGS sequence"/>
</dbReference>
<accession>A0AAD5R8B1</accession>
<proteinExistence type="predicted"/>
<comment type="caution">
    <text evidence="1">The sequence shown here is derived from an EMBL/GenBank/DDBJ whole genome shotgun (WGS) entry which is preliminary data.</text>
</comment>
<keyword evidence="2" id="KW-1185">Reference proteome</keyword>
<protein>
    <submittedName>
        <fullName evidence="1">Uncharacterized protein</fullName>
    </submittedName>
</protein>
<evidence type="ECO:0000313" key="2">
    <source>
        <dbReference type="Proteomes" id="UP001196413"/>
    </source>
</evidence>
<reference evidence="1" key="1">
    <citation type="submission" date="2021-06" db="EMBL/GenBank/DDBJ databases">
        <title>Parelaphostrongylus tenuis whole genome reference sequence.</title>
        <authorList>
            <person name="Garwood T.J."/>
            <person name="Larsen P.A."/>
            <person name="Fountain-Jones N.M."/>
            <person name="Garbe J.R."/>
            <person name="Macchietto M.G."/>
            <person name="Kania S.A."/>
            <person name="Gerhold R.W."/>
            <person name="Richards J.E."/>
            <person name="Wolf T.M."/>
        </authorList>
    </citation>
    <scope>NUCLEOTIDE SEQUENCE</scope>
    <source>
        <strain evidence="1">MNPRO001-30</strain>
        <tissue evidence="1">Meninges</tissue>
    </source>
</reference>
<name>A0AAD5R8B1_PARTN</name>
<organism evidence="1 2">
    <name type="scientific">Parelaphostrongylus tenuis</name>
    <name type="common">Meningeal worm</name>
    <dbReference type="NCBI Taxonomy" id="148309"/>
    <lineage>
        <taxon>Eukaryota</taxon>
        <taxon>Metazoa</taxon>
        <taxon>Ecdysozoa</taxon>
        <taxon>Nematoda</taxon>
        <taxon>Chromadorea</taxon>
        <taxon>Rhabditida</taxon>
        <taxon>Rhabditina</taxon>
        <taxon>Rhabditomorpha</taxon>
        <taxon>Strongyloidea</taxon>
        <taxon>Metastrongylidae</taxon>
        <taxon>Parelaphostrongylus</taxon>
    </lineage>
</organism>
<evidence type="ECO:0000313" key="1">
    <source>
        <dbReference type="EMBL" id="KAJ1371605.1"/>
    </source>
</evidence>
<dbReference type="AlphaFoldDB" id="A0AAD5R8B1"/>
<gene>
    <name evidence="1" type="ORF">KIN20_033588</name>
</gene>
<dbReference type="EMBL" id="JAHQIW010007009">
    <property type="protein sequence ID" value="KAJ1371605.1"/>
    <property type="molecule type" value="Genomic_DNA"/>
</dbReference>
<sequence length="83" mass="9468">MPNITAKKAKEKFDELERIKVMPYLTYIPDAPSDCGLFRSMGNICVDADSRHLLKLKSHIRKIVIVNDNIALALHPSHRRSLL</sequence>